<evidence type="ECO:0000256" key="1">
    <source>
        <dbReference type="ARBA" id="ARBA00023002"/>
    </source>
</evidence>
<sequence>MASLGFKVDARPADDVMALSRLVEAARFDELWFCEDLGLAGGIAQVAAALAVTNRVEVGLGIAPAAVRNPMYLAMEFASLARLSGNRFHAGIGHGMPRWLRQVGQHPDSLMTCMAEVSEAVHELLAGRRVSVDGRHVHLDGVRLDHPPLVTPPLSLGVRGPRGVELAKTLGLGVILAEGSSPGYVAQVRETLGPELPITVFTWCSLDDDDPSAACDRIWPTVHTALGKPSMAHQLGDRFQNSPPRESISELSVSGDAATCLESIQRLADGGADRVVLQPVRGREEDQIAQFGARVLPHLMARSTTRVAPREARRR</sequence>
<dbReference type="RefSeq" id="WP_263996465.1">
    <property type="nucleotide sequence ID" value="NZ_JACKVK010000008.1"/>
</dbReference>
<dbReference type="PANTHER" id="PTHR43244">
    <property type="match status" value="1"/>
</dbReference>
<protein>
    <submittedName>
        <fullName evidence="3">LLM class flavin-dependent oxidoreductase</fullName>
    </submittedName>
</protein>
<dbReference type="Proteomes" id="UP001141629">
    <property type="component" value="Unassembled WGS sequence"/>
</dbReference>
<dbReference type="InterPro" id="IPR050564">
    <property type="entry name" value="F420-G6PD/mer"/>
</dbReference>
<comment type="caution">
    <text evidence="3">The sequence shown here is derived from an EMBL/GenBank/DDBJ whole genome shotgun (WGS) entry which is preliminary data.</text>
</comment>
<feature type="domain" description="Luciferase-like" evidence="2">
    <location>
        <begin position="12"/>
        <end position="273"/>
    </location>
</feature>
<keyword evidence="1" id="KW-0560">Oxidoreductase</keyword>
<reference evidence="3" key="1">
    <citation type="submission" date="2020-07" db="EMBL/GenBank/DDBJ databases">
        <authorList>
            <person name="Pettersson B.M.F."/>
            <person name="Behra P.R.K."/>
            <person name="Ramesh M."/>
            <person name="Das S."/>
            <person name="Dasgupta S."/>
            <person name="Kirsebom L.A."/>
        </authorList>
    </citation>
    <scope>NUCLEOTIDE SEQUENCE</scope>
    <source>
        <strain evidence="3">DSM 44838</strain>
    </source>
</reference>
<dbReference type="Gene3D" id="3.20.20.30">
    <property type="entry name" value="Luciferase-like domain"/>
    <property type="match status" value="1"/>
</dbReference>
<organism evidence="3 4">
    <name type="scientific">Mycobacterium yunnanensis</name>
    <dbReference type="NCBI Taxonomy" id="368477"/>
    <lineage>
        <taxon>Bacteria</taxon>
        <taxon>Bacillati</taxon>
        <taxon>Actinomycetota</taxon>
        <taxon>Actinomycetes</taxon>
        <taxon>Mycobacteriales</taxon>
        <taxon>Mycobacteriaceae</taxon>
        <taxon>Mycobacterium</taxon>
    </lineage>
</organism>
<name>A0A9X2Z1M7_9MYCO</name>
<dbReference type="AlphaFoldDB" id="A0A9X2Z1M7"/>
<dbReference type="PANTHER" id="PTHR43244:SF1">
    <property type="entry name" value="5,10-METHYLENETETRAHYDROMETHANOPTERIN REDUCTASE"/>
    <property type="match status" value="1"/>
</dbReference>
<dbReference type="InterPro" id="IPR011251">
    <property type="entry name" value="Luciferase-like_dom"/>
</dbReference>
<gene>
    <name evidence="3" type="ORF">H7K45_14265</name>
</gene>
<dbReference type="Pfam" id="PF00296">
    <property type="entry name" value="Bac_luciferase"/>
    <property type="match status" value="1"/>
</dbReference>
<accession>A0A9X2Z1M7</accession>
<evidence type="ECO:0000313" key="4">
    <source>
        <dbReference type="Proteomes" id="UP001141629"/>
    </source>
</evidence>
<evidence type="ECO:0000259" key="2">
    <source>
        <dbReference type="Pfam" id="PF00296"/>
    </source>
</evidence>
<reference evidence="3" key="2">
    <citation type="journal article" date="2022" name="BMC Genomics">
        <title>Comparative genome analysis of mycobacteria focusing on tRNA and non-coding RNA.</title>
        <authorList>
            <person name="Behra P.R.K."/>
            <person name="Pettersson B.M.F."/>
            <person name="Ramesh M."/>
            <person name="Das S."/>
            <person name="Dasgupta S."/>
            <person name="Kirsebom L.A."/>
        </authorList>
    </citation>
    <scope>NUCLEOTIDE SEQUENCE</scope>
    <source>
        <strain evidence="3">DSM 44838</strain>
    </source>
</reference>
<evidence type="ECO:0000313" key="3">
    <source>
        <dbReference type="EMBL" id="MCV7421709.1"/>
    </source>
</evidence>
<proteinExistence type="predicted"/>
<dbReference type="GO" id="GO:0016705">
    <property type="term" value="F:oxidoreductase activity, acting on paired donors, with incorporation or reduction of molecular oxygen"/>
    <property type="evidence" value="ECO:0007669"/>
    <property type="project" value="InterPro"/>
</dbReference>
<keyword evidence="4" id="KW-1185">Reference proteome</keyword>
<dbReference type="InterPro" id="IPR036661">
    <property type="entry name" value="Luciferase-like_sf"/>
</dbReference>
<dbReference type="EMBL" id="JACKVK010000008">
    <property type="protein sequence ID" value="MCV7421709.1"/>
    <property type="molecule type" value="Genomic_DNA"/>
</dbReference>
<dbReference type="SUPFAM" id="SSF51679">
    <property type="entry name" value="Bacterial luciferase-like"/>
    <property type="match status" value="1"/>
</dbReference>